<dbReference type="Proteomes" id="UP000799766">
    <property type="component" value="Unassembled WGS sequence"/>
</dbReference>
<evidence type="ECO:0000313" key="4">
    <source>
        <dbReference type="Proteomes" id="UP000799766"/>
    </source>
</evidence>
<reference evidence="3" key="1">
    <citation type="journal article" date="2020" name="Stud. Mycol.">
        <title>101 Dothideomycetes genomes: a test case for predicting lifestyles and emergence of pathogens.</title>
        <authorList>
            <person name="Haridas S."/>
            <person name="Albert R."/>
            <person name="Binder M."/>
            <person name="Bloem J."/>
            <person name="Labutti K."/>
            <person name="Salamov A."/>
            <person name="Andreopoulos B."/>
            <person name="Baker S."/>
            <person name="Barry K."/>
            <person name="Bills G."/>
            <person name="Bluhm B."/>
            <person name="Cannon C."/>
            <person name="Castanera R."/>
            <person name="Culley D."/>
            <person name="Daum C."/>
            <person name="Ezra D."/>
            <person name="Gonzalez J."/>
            <person name="Henrissat B."/>
            <person name="Kuo A."/>
            <person name="Liang C."/>
            <person name="Lipzen A."/>
            <person name="Lutzoni F."/>
            <person name="Magnuson J."/>
            <person name="Mondo S."/>
            <person name="Nolan M."/>
            <person name="Ohm R."/>
            <person name="Pangilinan J."/>
            <person name="Park H.-J."/>
            <person name="Ramirez L."/>
            <person name="Alfaro M."/>
            <person name="Sun H."/>
            <person name="Tritt A."/>
            <person name="Yoshinaga Y."/>
            <person name="Zwiers L.-H."/>
            <person name="Turgeon B."/>
            <person name="Goodwin S."/>
            <person name="Spatafora J."/>
            <person name="Crous P."/>
            <person name="Grigoriev I."/>
        </authorList>
    </citation>
    <scope>NUCLEOTIDE SEQUENCE</scope>
    <source>
        <strain evidence="3">ATCC 16933</strain>
    </source>
</reference>
<keyword evidence="4" id="KW-1185">Reference proteome</keyword>
<feature type="transmembrane region" description="Helical" evidence="2">
    <location>
        <begin position="325"/>
        <end position="345"/>
    </location>
</feature>
<evidence type="ECO:0000313" key="3">
    <source>
        <dbReference type="EMBL" id="KAF2456260.1"/>
    </source>
</evidence>
<proteinExistence type="predicted"/>
<dbReference type="GO" id="GO:0016020">
    <property type="term" value="C:membrane"/>
    <property type="evidence" value="ECO:0007669"/>
    <property type="project" value="TreeGrafter"/>
</dbReference>
<keyword evidence="2" id="KW-1133">Transmembrane helix</keyword>
<feature type="region of interest" description="Disordered" evidence="1">
    <location>
        <begin position="44"/>
        <end position="116"/>
    </location>
</feature>
<organism evidence="3 4">
    <name type="scientific">Lineolata rhizophorae</name>
    <dbReference type="NCBI Taxonomy" id="578093"/>
    <lineage>
        <taxon>Eukaryota</taxon>
        <taxon>Fungi</taxon>
        <taxon>Dikarya</taxon>
        <taxon>Ascomycota</taxon>
        <taxon>Pezizomycotina</taxon>
        <taxon>Dothideomycetes</taxon>
        <taxon>Dothideomycetes incertae sedis</taxon>
        <taxon>Lineolatales</taxon>
        <taxon>Lineolataceae</taxon>
        <taxon>Lineolata</taxon>
    </lineage>
</organism>
<gene>
    <name evidence="3" type="ORF">BDY21DRAFT_386670</name>
</gene>
<protein>
    <submittedName>
        <fullName evidence="3">Uncharacterized protein</fullName>
    </submittedName>
</protein>
<evidence type="ECO:0000256" key="2">
    <source>
        <dbReference type="SAM" id="Phobius"/>
    </source>
</evidence>
<dbReference type="OrthoDB" id="4034134at2759"/>
<keyword evidence="2" id="KW-0472">Membrane</keyword>
<dbReference type="PANTHER" id="PTHR41807:SF1">
    <property type="entry name" value="GLUTATHIONE TRANSFERASE 3"/>
    <property type="match status" value="1"/>
</dbReference>
<evidence type="ECO:0000256" key="1">
    <source>
        <dbReference type="SAM" id="MobiDB-lite"/>
    </source>
</evidence>
<accession>A0A6A6NWW8</accession>
<dbReference type="PANTHER" id="PTHR41807">
    <property type="entry name" value="GLUTATHIONE TRANSFERASE 3"/>
    <property type="match status" value="1"/>
</dbReference>
<keyword evidence="2" id="KW-0812">Transmembrane</keyword>
<feature type="transmembrane region" description="Helical" evidence="2">
    <location>
        <begin position="219"/>
        <end position="249"/>
    </location>
</feature>
<name>A0A6A6NWW8_9PEZI</name>
<dbReference type="AlphaFoldDB" id="A0A6A6NWW8"/>
<dbReference type="InterPro" id="IPR038872">
    <property type="entry name" value="Put_GTT3"/>
</dbReference>
<dbReference type="EMBL" id="MU001684">
    <property type="protein sequence ID" value="KAF2456260.1"/>
    <property type="molecule type" value="Genomic_DNA"/>
</dbReference>
<sequence length="348" mass="36680">MSSWLAKQKKVDLTQMADQAGLPDHDGMLKDDLVAALDKHLRANASSLSANPAFSDFYSRGSPIKKERPSASSTAEKGSDTESKPRQRRRTIKAKEELESPTENTPDKAALATRTPRAVQRVASRVPLPPSPAVVTDAIDRQTAIFRTRLDKAVAQSGAAEAVEYVREALSSVVGIEACALLAEAWGLQRETLPWRYAFDLPAVPLLGTRALPVRVPDFFLLVTSFFWAPSSLWAATSLLVPLLAAYFFNLSLKARPAAAAAAGGKAATATSASASAAAESKLDPLAFNVAKALVTYLVYAKGVRFGGLVSDETVGRVDGAVPGGYAGVLIGAGIGALGSLYAAVLKK</sequence>